<evidence type="ECO:0000313" key="2">
    <source>
        <dbReference type="Proteomes" id="UP001059893"/>
    </source>
</evidence>
<dbReference type="Proteomes" id="UP001059893">
    <property type="component" value="Unassembled WGS sequence"/>
</dbReference>
<gene>
    <name evidence="1" type="ORF">MCOR33_008973</name>
</gene>
<proteinExistence type="predicted"/>
<dbReference type="Gene3D" id="3.40.50.300">
    <property type="entry name" value="P-loop containing nucleotide triphosphate hydrolases"/>
    <property type="match status" value="1"/>
</dbReference>
<sequence>MCVNKIKTPNIIGIYGPPGAGKTILLSQLRQTTEIWLEEYDYYKGSEVINSVVDGGLAAFEKLPHADKQRHRATAVRQINRDACNNGKSALVAGHFILPSDDLNGGFQKVYTEADLETFTHIVYFKVPAEDICKQRAADMQRKRASFPVEEVNRWQDVEVERLFHLCLDRGIVFATVSGGKETTVQRVADLCSFWNLSEQQNSDLAVCMASQ</sequence>
<protein>
    <submittedName>
        <fullName evidence="1">Uncharacterized protein</fullName>
    </submittedName>
</protein>
<reference evidence="1" key="1">
    <citation type="submission" date="2021-01" db="EMBL/GenBank/DDBJ databases">
        <title>Deciphering the adaptive evolutionary patterns associated with biogeogrpahic diversity in the finger millet blast pathogen Magnaporthe oryzae in Eastern Africa.</title>
        <authorList>
            <person name="Onyema G."/>
            <person name="Shittu T.A."/>
            <person name="Dodsworth S."/>
            <person name="Devilliers S."/>
            <person name="Muthumeenakshi S."/>
            <person name="Sreenivasaprasad S."/>
        </authorList>
    </citation>
    <scope>NUCLEOTIDE SEQUENCE</scope>
    <source>
        <strain evidence="1">D15/s37</strain>
    </source>
</reference>
<dbReference type="Pfam" id="PF13207">
    <property type="entry name" value="AAA_17"/>
    <property type="match status" value="1"/>
</dbReference>
<dbReference type="InterPro" id="IPR027417">
    <property type="entry name" value="P-loop_NTPase"/>
</dbReference>
<dbReference type="EMBL" id="JABSND010000231">
    <property type="protein sequence ID" value="KAI6293655.1"/>
    <property type="molecule type" value="Genomic_DNA"/>
</dbReference>
<organism evidence="1 2">
    <name type="scientific">Pyricularia grisea</name>
    <name type="common">Crabgrass-specific blast fungus</name>
    <name type="synonym">Magnaporthe grisea</name>
    <dbReference type="NCBI Taxonomy" id="148305"/>
    <lineage>
        <taxon>Eukaryota</taxon>
        <taxon>Fungi</taxon>
        <taxon>Dikarya</taxon>
        <taxon>Ascomycota</taxon>
        <taxon>Pezizomycotina</taxon>
        <taxon>Sordariomycetes</taxon>
        <taxon>Sordariomycetidae</taxon>
        <taxon>Magnaporthales</taxon>
        <taxon>Pyriculariaceae</taxon>
        <taxon>Pyricularia</taxon>
    </lineage>
</organism>
<dbReference type="SUPFAM" id="SSF52540">
    <property type="entry name" value="P-loop containing nucleoside triphosphate hydrolases"/>
    <property type="match status" value="1"/>
</dbReference>
<keyword evidence="2" id="KW-1185">Reference proteome</keyword>
<comment type="caution">
    <text evidence="1">The sequence shown here is derived from an EMBL/GenBank/DDBJ whole genome shotgun (WGS) entry which is preliminary data.</text>
</comment>
<accession>A0ABQ8N9Y4</accession>
<name>A0ABQ8N9Y4_PYRGI</name>
<evidence type="ECO:0000313" key="1">
    <source>
        <dbReference type="EMBL" id="KAI6293655.1"/>
    </source>
</evidence>